<evidence type="ECO:0000256" key="5">
    <source>
        <dbReference type="PROSITE-ProRule" id="PRU01240"/>
    </source>
</evidence>
<dbReference type="GO" id="GO:0006508">
    <property type="term" value="P:proteolysis"/>
    <property type="evidence" value="ECO:0007669"/>
    <property type="project" value="UniProtKB-KW"/>
</dbReference>
<dbReference type="OrthoDB" id="206201at2759"/>
<keyword evidence="4 5" id="KW-0720">Serine protease</keyword>
<dbReference type="PRINTS" id="PR00723">
    <property type="entry name" value="SUBTILISIN"/>
</dbReference>
<dbReference type="InterPro" id="IPR034193">
    <property type="entry name" value="PCSK9_ProteinaseK-like"/>
</dbReference>
<evidence type="ECO:0000256" key="6">
    <source>
        <dbReference type="RuleBase" id="RU003355"/>
    </source>
</evidence>
<dbReference type="Pfam" id="PF00082">
    <property type="entry name" value="Peptidase_S8"/>
    <property type="match status" value="1"/>
</dbReference>
<dbReference type="InterPro" id="IPR000209">
    <property type="entry name" value="Peptidase_S8/S53_dom"/>
</dbReference>
<evidence type="ECO:0000313" key="9">
    <source>
        <dbReference type="EMBL" id="EMR66531.1"/>
    </source>
</evidence>
<dbReference type="OMA" id="YWASPAS"/>
<protein>
    <submittedName>
        <fullName evidence="9">Putative serine protease protein</fullName>
    </submittedName>
</protein>
<evidence type="ECO:0000259" key="8">
    <source>
        <dbReference type="Pfam" id="PF00082"/>
    </source>
</evidence>
<name>M7T9L2_EUTLA</name>
<keyword evidence="7" id="KW-0732">Signal</keyword>
<feature type="active site" description="Charge relay system" evidence="5">
    <location>
        <position position="331"/>
    </location>
</feature>
<dbReference type="HOGENOM" id="CLU_011263_1_4_1"/>
<accession>M7T9L2</accession>
<dbReference type="CDD" id="cd04077">
    <property type="entry name" value="Peptidases_S8_PCSK9_ProteinaseK_like"/>
    <property type="match status" value="1"/>
</dbReference>
<comment type="similarity">
    <text evidence="1 5 6">Belongs to the peptidase S8 family.</text>
</comment>
<evidence type="ECO:0000256" key="4">
    <source>
        <dbReference type="ARBA" id="ARBA00022825"/>
    </source>
</evidence>
<dbReference type="Gene3D" id="3.40.50.200">
    <property type="entry name" value="Peptidase S8/S53 domain"/>
    <property type="match status" value="1"/>
</dbReference>
<keyword evidence="2 5" id="KW-0645">Protease</keyword>
<dbReference type="InterPro" id="IPR022398">
    <property type="entry name" value="Peptidase_S8_His-AS"/>
</dbReference>
<dbReference type="AlphaFoldDB" id="M7T9L2"/>
<reference evidence="10" key="1">
    <citation type="journal article" date="2013" name="Genome Announc.">
        <title>Draft genome sequence of the grapevine dieback fungus Eutypa lata UCR-EL1.</title>
        <authorList>
            <person name="Blanco-Ulate B."/>
            <person name="Rolshausen P.E."/>
            <person name="Cantu D."/>
        </authorList>
    </citation>
    <scope>NUCLEOTIDE SEQUENCE [LARGE SCALE GENOMIC DNA]</scope>
    <source>
        <strain evidence="10">UCR-EL1</strain>
    </source>
</reference>
<sequence>MKFMYALLAAAPVALSAPIREARGSAIAGEWLAVLKPEGSEDSILSSIADTVGLTHHASYKIGGFRGLKLSSESDGLIDTLAALADIAYIEPDQTITVNTLETQEDATWGLARISSLEPGTSQYTYDDSAGEGTFAYIVDTGIYTAHEDFGGRAELGTSFVDGDAEGDGNGHGTHVAGTIGSTTWGVAKKTSLIAVKVLDAEGSGSLSNVVAGLEWVVNDATSKQRIGKAVANLSLGGSRLLDLGSTTNDAAAAAVEAGVFLAVAAGNDGLPAFLSTPASEPTVCTVGATERDDSKASFSNFGSLVDVFAPGVNITSTWNDGKTNTISGTSMASPHIAGLGAYLLALEGARNPIELCERIQELAGDNAEVTGSLSSNNVLAYNGASS</sequence>
<dbReference type="FunFam" id="3.40.50.200:FF:000007">
    <property type="entry name" value="Subtilisin-like serine protease"/>
    <property type="match status" value="1"/>
</dbReference>
<dbReference type="InterPro" id="IPR050131">
    <property type="entry name" value="Peptidase_S8_subtilisin-like"/>
</dbReference>
<dbReference type="eggNOG" id="KOG1153">
    <property type="taxonomic scope" value="Eukaryota"/>
</dbReference>
<dbReference type="InterPro" id="IPR036852">
    <property type="entry name" value="Peptidase_S8/S53_dom_sf"/>
</dbReference>
<dbReference type="PROSITE" id="PS00137">
    <property type="entry name" value="SUBTILASE_HIS"/>
    <property type="match status" value="1"/>
</dbReference>
<dbReference type="PANTHER" id="PTHR43806:SF58">
    <property type="entry name" value="ALKALINE PROTEASE 1-RELATED"/>
    <property type="match status" value="1"/>
</dbReference>
<dbReference type="PROSITE" id="PS00138">
    <property type="entry name" value="SUBTILASE_SER"/>
    <property type="match status" value="1"/>
</dbReference>
<dbReference type="Proteomes" id="UP000012174">
    <property type="component" value="Unassembled WGS sequence"/>
</dbReference>
<evidence type="ECO:0000256" key="3">
    <source>
        <dbReference type="ARBA" id="ARBA00022801"/>
    </source>
</evidence>
<feature type="active site" description="Charge relay system" evidence="5">
    <location>
        <position position="140"/>
    </location>
</feature>
<dbReference type="SUPFAM" id="SSF52743">
    <property type="entry name" value="Subtilisin-like"/>
    <property type="match status" value="1"/>
</dbReference>
<proteinExistence type="inferred from homology"/>
<dbReference type="PROSITE" id="PS00136">
    <property type="entry name" value="SUBTILASE_ASP"/>
    <property type="match status" value="1"/>
</dbReference>
<dbReference type="PROSITE" id="PS51892">
    <property type="entry name" value="SUBTILASE"/>
    <property type="match status" value="1"/>
</dbReference>
<keyword evidence="3 5" id="KW-0378">Hydrolase</keyword>
<organism evidence="9 10">
    <name type="scientific">Eutypa lata (strain UCR-EL1)</name>
    <name type="common">Grapevine dieback disease fungus</name>
    <name type="synonym">Eutypa armeniacae</name>
    <dbReference type="NCBI Taxonomy" id="1287681"/>
    <lineage>
        <taxon>Eukaryota</taxon>
        <taxon>Fungi</taxon>
        <taxon>Dikarya</taxon>
        <taxon>Ascomycota</taxon>
        <taxon>Pezizomycotina</taxon>
        <taxon>Sordariomycetes</taxon>
        <taxon>Xylariomycetidae</taxon>
        <taxon>Xylariales</taxon>
        <taxon>Diatrypaceae</taxon>
        <taxon>Eutypa</taxon>
    </lineage>
</organism>
<feature type="domain" description="Peptidase S8/S53" evidence="8">
    <location>
        <begin position="133"/>
        <end position="350"/>
    </location>
</feature>
<dbReference type="EMBL" id="KB706632">
    <property type="protein sequence ID" value="EMR66531.1"/>
    <property type="molecule type" value="Genomic_DNA"/>
</dbReference>
<evidence type="ECO:0000256" key="1">
    <source>
        <dbReference type="ARBA" id="ARBA00011073"/>
    </source>
</evidence>
<feature type="signal peptide" evidence="7">
    <location>
        <begin position="1"/>
        <end position="16"/>
    </location>
</feature>
<keyword evidence="10" id="KW-1185">Reference proteome</keyword>
<dbReference type="InterPro" id="IPR023827">
    <property type="entry name" value="Peptidase_S8_Asp-AS"/>
</dbReference>
<feature type="active site" description="Charge relay system" evidence="5">
    <location>
        <position position="172"/>
    </location>
</feature>
<dbReference type="InterPro" id="IPR023828">
    <property type="entry name" value="Peptidase_S8_Ser-AS"/>
</dbReference>
<evidence type="ECO:0000256" key="7">
    <source>
        <dbReference type="SAM" id="SignalP"/>
    </source>
</evidence>
<feature type="chain" id="PRO_5004085394" evidence="7">
    <location>
        <begin position="17"/>
        <end position="387"/>
    </location>
</feature>
<dbReference type="KEGG" id="ela:UCREL1_6479"/>
<dbReference type="InterPro" id="IPR015500">
    <property type="entry name" value="Peptidase_S8_subtilisin-rel"/>
</dbReference>
<dbReference type="GO" id="GO:0004252">
    <property type="term" value="F:serine-type endopeptidase activity"/>
    <property type="evidence" value="ECO:0007669"/>
    <property type="project" value="UniProtKB-UniRule"/>
</dbReference>
<evidence type="ECO:0000313" key="10">
    <source>
        <dbReference type="Proteomes" id="UP000012174"/>
    </source>
</evidence>
<dbReference type="PANTHER" id="PTHR43806">
    <property type="entry name" value="PEPTIDASE S8"/>
    <property type="match status" value="1"/>
</dbReference>
<evidence type="ECO:0000256" key="2">
    <source>
        <dbReference type="ARBA" id="ARBA00022670"/>
    </source>
</evidence>
<gene>
    <name evidence="9" type="ORF">UCREL1_6479</name>
</gene>